<feature type="domain" description="DUF5655" evidence="1">
    <location>
        <begin position="111"/>
        <end position="214"/>
    </location>
</feature>
<dbReference type="EMBL" id="JAZDQU010000002">
    <property type="protein sequence ID" value="MEE1884966.1"/>
    <property type="molecule type" value="Genomic_DNA"/>
</dbReference>
<accession>A0ABU7H0V8</accession>
<evidence type="ECO:0000259" key="1">
    <source>
        <dbReference type="Pfam" id="PF18899"/>
    </source>
</evidence>
<reference evidence="2 3" key="1">
    <citation type="submission" date="2024-01" db="EMBL/GenBank/DDBJ databases">
        <title>Pedobacter sp. nov., isolated from oil-contaminated soil.</title>
        <authorList>
            <person name="Le N.T.T."/>
        </authorList>
    </citation>
    <scope>NUCLEOTIDE SEQUENCE [LARGE SCALE GENOMIC DNA]</scope>
    <source>
        <strain evidence="2 3">VNH31</strain>
    </source>
</reference>
<dbReference type="InterPro" id="IPR025629">
    <property type="entry name" value="DUF4287"/>
</dbReference>
<comment type="caution">
    <text evidence="2">The sequence shown here is derived from an EMBL/GenBank/DDBJ whole genome shotgun (WGS) entry which is preliminary data.</text>
</comment>
<gene>
    <name evidence="2" type="ORF">VRU49_05965</name>
</gene>
<sequence>MRNTIGFCDTISLPNALPQNVGWYFRTTVHKQKHMDKATQTMIDNLHKNTGKTLEQWIEIVTKEHFSKHGEIIKFLKEKHEFTHGFANLVAHKAKNSDAGSAENTEDLIVAQYQGKEHLKPIYDKLISEISTFGNDIEIAPKNTYVSLRRKKQFAILNPVTKTRFEIGINLKGQEPTKKLEAEKPNSMCSHKIKIMDINEIDREILNWIKMAYEKAG</sequence>
<dbReference type="InterPro" id="IPR043714">
    <property type="entry name" value="DUF5655"/>
</dbReference>
<dbReference type="RefSeq" id="WP_330145887.1">
    <property type="nucleotide sequence ID" value="NZ_JAZDQU010000002.1"/>
</dbReference>
<keyword evidence="3" id="KW-1185">Reference proteome</keyword>
<proteinExistence type="predicted"/>
<organism evidence="2 3">
    <name type="scientific">Pedobacter flavus</name>
    <dbReference type="NCBI Taxonomy" id="3113906"/>
    <lineage>
        <taxon>Bacteria</taxon>
        <taxon>Pseudomonadati</taxon>
        <taxon>Bacteroidota</taxon>
        <taxon>Sphingobacteriia</taxon>
        <taxon>Sphingobacteriales</taxon>
        <taxon>Sphingobacteriaceae</taxon>
        <taxon>Pedobacter</taxon>
    </lineage>
</organism>
<dbReference type="Pfam" id="PF14117">
    <property type="entry name" value="DUF4287"/>
    <property type="match status" value="1"/>
</dbReference>
<dbReference type="Proteomes" id="UP001337681">
    <property type="component" value="Unassembled WGS sequence"/>
</dbReference>
<name>A0ABU7H0V8_9SPHI</name>
<evidence type="ECO:0000313" key="3">
    <source>
        <dbReference type="Proteomes" id="UP001337681"/>
    </source>
</evidence>
<protein>
    <submittedName>
        <fullName evidence="2">DUF4287 domain-containing protein</fullName>
    </submittedName>
</protein>
<evidence type="ECO:0000313" key="2">
    <source>
        <dbReference type="EMBL" id="MEE1884966.1"/>
    </source>
</evidence>
<dbReference type="Pfam" id="PF18899">
    <property type="entry name" value="DUF5655"/>
    <property type="match status" value="1"/>
</dbReference>